<dbReference type="EMBL" id="HBUF01436363">
    <property type="protein sequence ID" value="CAG6742505.1"/>
    <property type="molecule type" value="Transcribed_RNA"/>
</dbReference>
<proteinExistence type="predicted"/>
<feature type="region of interest" description="Disordered" evidence="1">
    <location>
        <begin position="135"/>
        <end position="172"/>
    </location>
</feature>
<evidence type="ECO:0000313" key="3">
    <source>
        <dbReference type="EMBL" id="CAG6742505.1"/>
    </source>
</evidence>
<feature type="compositionally biased region" description="Acidic residues" evidence="1">
    <location>
        <begin position="383"/>
        <end position="395"/>
    </location>
</feature>
<reference evidence="3" key="1">
    <citation type="submission" date="2021-05" db="EMBL/GenBank/DDBJ databases">
        <authorList>
            <person name="Alioto T."/>
            <person name="Alioto T."/>
            <person name="Gomez Garrido J."/>
        </authorList>
    </citation>
    <scope>NUCLEOTIDE SEQUENCE</scope>
</reference>
<sequence length="573" mass="63079">MMLLIVSCVLIGLTTELVLAELNASSSSAPDTSDNKHNERYHINKFNQLADDDRTEQHTEHTEDADDYNDNDDRPEYVEEDYSYEDDEEPSQGAEENEVEKEKAVNKIPEEFKDKNEKPGEVVTQVLDKKDTTGNTGLKWFEKDPKDQVNPNEPQLSRKVTPVSSVTKSSEIPSNEADLQKHHNLIHAKIMNIKENANRLNNEKVIYADEKFLLLKFQLTPLNDSNVQDVLNNGAEDIDTLERKFNVGKSKHLSGLFDSSIFDEDSNFFDDFNDFKHRTFYPEKPKGNFERRYLEDPNSYRSQNYKHNGNENSFSRQKSHSPKEPYFQGSKKYKSGKGVWIGNKYYPYHGPSFGKHPSRPGHHFGHGHDFSDEDSSDYSFSDCSDEYDESSEEDQGKDPGILYGKPRPDFVPTNGGYPGKGKVPGYIPTNEGDPGISNGKPVRPGYGNGLGPKNGQPRPGFTPVNGGDPGILYGNGGDPGILYGPPRPGFVPTNGRGPGNNGPVEPGIIPNGNNGGDTGILYGKPGGPGIIINGNGGDTGILYGPGNGAIPPNNLPPTAGNNSDVVFLVIASQ</sequence>
<evidence type="ECO:0000256" key="1">
    <source>
        <dbReference type="SAM" id="MobiDB-lite"/>
    </source>
</evidence>
<feature type="region of interest" description="Disordered" evidence="1">
    <location>
        <begin position="357"/>
        <end position="479"/>
    </location>
</feature>
<feature type="compositionally biased region" description="Basic and acidic residues" evidence="1">
    <location>
        <begin position="51"/>
        <end position="62"/>
    </location>
</feature>
<feature type="chain" id="PRO_5034377550" evidence="2">
    <location>
        <begin position="21"/>
        <end position="573"/>
    </location>
</feature>
<feature type="compositionally biased region" description="Low complexity" evidence="1">
    <location>
        <begin position="157"/>
        <end position="170"/>
    </location>
</feature>
<feature type="region of interest" description="Disordered" evidence="1">
    <location>
        <begin position="46"/>
        <end position="107"/>
    </location>
</feature>
<accession>A0A8D8Z7S8</accession>
<feature type="signal peptide" evidence="2">
    <location>
        <begin position="1"/>
        <end position="20"/>
    </location>
</feature>
<name>A0A8D8Z7S8_9HEMI</name>
<feature type="compositionally biased region" description="Polar residues" evidence="1">
    <location>
        <begin position="299"/>
        <end position="316"/>
    </location>
</feature>
<evidence type="ECO:0000256" key="2">
    <source>
        <dbReference type="SAM" id="SignalP"/>
    </source>
</evidence>
<dbReference type="AlphaFoldDB" id="A0A8D8Z7S8"/>
<feature type="compositionally biased region" description="Acidic residues" evidence="1">
    <location>
        <begin position="78"/>
        <end position="99"/>
    </location>
</feature>
<keyword evidence="2" id="KW-0732">Signal</keyword>
<organism evidence="3">
    <name type="scientific">Cacopsylla melanoneura</name>
    <dbReference type="NCBI Taxonomy" id="428564"/>
    <lineage>
        <taxon>Eukaryota</taxon>
        <taxon>Metazoa</taxon>
        <taxon>Ecdysozoa</taxon>
        <taxon>Arthropoda</taxon>
        <taxon>Hexapoda</taxon>
        <taxon>Insecta</taxon>
        <taxon>Pterygota</taxon>
        <taxon>Neoptera</taxon>
        <taxon>Paraneoptera</taxon>
        <taxon>Hemiptera</taxon>
        <taxon>Sternorrhyncha</taxon>
        <taxon>Psylloidea</taxon>
        <taxon>Psyllidae</taxon>
        <taxon>Psyllinae</taxon>
        <taxon>Cacopsylla</taxon>
    </lineage>
</organism>
<protein>
    <submittedName>
        <fullName evidence="3">Uncharacterized protein</fullName>
    </submittedName>
</protein>
<feature type="region of interest" description="Disordered" evidence="1">
    <location>
        <begin position="299"/>
        <end position="330"/>
    </location>
</feature>
<feature type="compositionally biased region" description="Gly residues" evidence="1">
    <location>
        <begin position="467"/>
        <end position="479"/>
    </location>
</feature>